<proteinExistence type="predicted"/>
<name>A0ACC2V8X0_9TREE</name>
<protein>
    <submittedName>
        <fullName evidence="1">Uncharacterized protein</fullName>
    </submittedName>
</protein>
<comment type="caution">
    <text evidence="1">The sequence shown here is derived from an EMBL/GenBank/DDBJ whole genome shotgun (WGS) entry which is preliminary data.</text>
</comment>
<accession>A0ACC2V8X0</accession>
<evidence type="ECO:0000313" key="1">
    <source>
        <dbReference type="EMBL" id="KAJ9095096.1"/>
    </source>
</evidence>
<dbReference type="EMBL" id="JASBWS010000129">
    <property type="protein sequence ID" value="KAJ9095096.1"/>
    <property type="molecule type" value="Genomic_DNA"/>
</dbReference>
<evidence type="ECO:0000313" key="2">
    <source>
        <dbReference type="Proteomes" id="UP001230649"/>
    </source>
</evidence>
<sequence length="658" mass="69391">MFGKKHSLLGLCVMSSTSTFAQGKSQATTRVSDVTVMSSPNGNKSLDIEAHQPVSITTMKPAPASGLSACESSAVPGCGVVAITPAATAFDVSTSSAEPTVGSIVASGAVVSEIASPSPTAYVQHAEASDNINSGSSGVSLDEHLATEIARYEAAVAVNIRETFRYMDQAAALAQVSREYVEGMEAWEMVEVRQQELEAENRYLFNQNLWLLQHQHDVSFNNPAVLKRHIAIDTGSSHPWMTALGVQVLGLVVGLAFLYILRHVFIASRPIVKKARRAIEQIKAEANTLREIYVSIISVYRESMSQPESPATEPIAEQQETVSPISEVTVPGPGTIQQEVVPPTSDALSLRSSAEQEQTTSPLSATTIAISTARKQQAVLTASDKKTVSPRSKAPVKESTAQQKTTKPTSGAAPVEPKSEQGRIIVPTSGASFAQPSAEEEQPALPLSEAIIAKSTDPKEQAASPSSEATSPKPKSGKQATQLPTSEASIAAVLAAPENKTVLAQSKAAVVESTAQQKTNAPTSEAAVAGPKPERGRSAVPTSEATFSHFKKKPSLPVSEAQGEPEVRAGKSRVNLDDSAGGKKEPSLVQEVISLADTSAISNSGRIEHGTEEEEVQTASVKKEERKVKQMKPIVGRSMSIVQASAAVISSTLALHMN</sequence>
<dbReference type="Proteomes" id="UP001230649">
    <property type="component" value="Unassembled WGS sequence"/>
</dbReference>
<reference evidence="1" key="1">
    <citation type="submission" date="2023-04" db="EMBL/GenBank/DDBJ databases">
        <title>Draft Genome sequencing of Naganishia species isolated from polar environments using Oxford Nanopore Technology.</title>
        <authorList>
            <person name="Leo P."/>
            <person name="Venkateswaran K."/>
        </authorList>
    </citation>
    <scope>NUCLEOTIDE SEQUENCE</scope>
    <source>
        <strain evidence="1">MNA-CCFEE 5262</strain>
    </source>
</reference>
<organism evidence="1 2">
    <name type="scientific">Naganishia adeliensis</name>
    <dbReference type="NCBI Taxonomy" id="92952"/>
    <lineage>
        <taxon>Eukaryota</taxon>
        <taxon>Fungi</taxon>
        <taxon>Dikarya</taxon>
        <taxon>Basidiomycota</taxon>
        <taxon>Agaricomycotina</taxon>
        <taxon>Tremellomycetes</taxon>
        <taxon>Filobasidiales</taxon>
        <taxon>Filobasidiaceae</taxon>
        <taxon>Naganishia</taxon>
    </lineage>
</organism>
<keyword evidence="2" id="KW-1185">Reference proteome</keyword>
<gene>
    <name evidence="1" type="ORF">QFC20_006746</name>
</gene>